<dbReference type="InterPro" id="IPR030395">
    <property type="entry name" value="GP_PDE_dom"/>
</dbReference>
<dbReference type="EMBL" id="JXKQ01000013">
    <property type="protein sequence ID" value="OJG43641.1"/>
    <property type="molecule type" value="Genomic_DNA"/>
</dbReference>
<feature type="transmembrane region" description="Helical" evidence="1">
    <location>
        <begin position="211"/>
        <end position="234"/>
    </location>
</feature>
<reference evidence="3 4" key="1">
    <citation type="submission" date="2014-12" db="EMBL/GenBank/DDBJ databases">
        <title>Draft genome sequences of 29 type strains of Enterococci.</title>
        <authorList>
            <person name="Zhong Z."/>
            <person name="Sun Z."/>
            <person name="Liu W."/>
            <person name="Zhang W."/>
            <person name="Zhang H."/>
        </authorList>
    </citation>
    <scope>NUCLEOTIDE SEQUENCE [LARGE SCALE GENOMIC DNA]</scope>
    <source>
        <strain evidence="3 4">DSM 17122</strain>
    </source>
</reference>
<dbReference type="OrthoDB" id="384721at2"/>
<name>A0A1L8TH46_9ENTE</name>
<comment type="caution">
    <text evidence="3">The sequence shown here is derived from an EMBL/GenBank/DDBJ whole genome shotgun (WGS) entry which is preliminary data.</text>
</comment>
<dbReference type="PROSITE" id="PS51704">
    <property type="entry name" value="GP_PDE"/>
    <property type="match status" value="1"/>
</dbReference>
<dbReference type="InterPro" id="IPR017946">
    <property type="entry name" value="PLC-like_Pdiesterase_TIM-brl"/>
</dbReference>
<dbReference type="PANTHER" id="PTHR46211">
    <property type="entry name" value="GLYCEROPHOSPHORYL DIESTER PHOSPHODIESTERASE"/>
    <property type="match status" value="1"/>
</dbReference>
<evidence type="ECO:0000313" key="4">
    <source>
        <dbReference type="Proteomes" id="UP000182077"/>
    </source>
</evidence>
<feature type="transmembrane region" description="Helical" evidence="1">
    <location>
        <begin position="246"/>
        <end position="268"/>
    </location>
</feature>
<dbReference type="STRING" id="249189.RV04_GL000637"/>
<dbReference type="PANTHER" id="PTHR46211:SF8">
    <property type="entry name" value="PHOSPHODIESTERASE"/>
    <property type="match status" value="1"/>
</dbReference>
<gene>
    <name evidence="3" type="ORF">RV04_GL000637</name>
</gene>
<sequence length="522" mass="60312">MSTVRTRYFAFFHSPLLVVFAFFTFSLSFLNQGLYWFYQNAFKQGHFSWFYYLGLLVLISLYALTFNYLQTKRQMLHCSFSLKAFSLHLFVMIFLSPIFFWRFYQLFLAWRPLPAKFLSFVFLYRWKVLPVVVLIYLLLLYFIYRLILSAYFIETSCTLKEGFVLSWQKTKKSVGHQLVGFLFLPTIILLSQFLLKLLFIHGTSVLHDTALAVLFLTAYFILKNGLQLLFLFYLSSIGKSAPFKANTTFVHFGTIFSAVLCIGVYSFYSNHLFNQYNDTQALTISHRGVTADNALQNSLTALKKTHAKKQHDLIEMDIQETADNQLVVMHDENLKKLANKDVRIDETTWEELKHLTLKENGYQEDIPLFSDYLKTANAIHQKLLIELKVSAKTKSTIIKQLLPLRSQLAHHQFQSMDLETAEKIKQEFPTHQVGYILPFDLLGSPHNTVDFVAIESRTASSALIQALKYRQQNIYSWPVNSARAASAFRLYNLNGLISDDLTSLNTKSSTLSKKTASILLLN</sequence>
<accession>A0A1L8TH46</accession>
<dbReference type="GO" id="GO:0006629">
    <property type="term" value="P:lipid metabolic process"/>
    <property type="evidence" value="ECO:0007669"/>
    <property type="project" value="InterPro"/>
</dbReference>
<feature type="transmembrane region" description="Helical" evidence="1">
    <location>
        <begin position="178"/>
        <end position="199"/>
    </location>
</feature>
<feature type="transmembrane region" description="Helical" evidence="1">
    <location>
        <begin position="124"/>
        <end position="144"/>
    </location>
</feature>
<dbReference type="Proteomes" id="UP000182077">
    <property type="component" value="Unassembled WGS sequence"/>
</dbReference>
<protein>
    <recommendedName>
        <fullName evidence="2">GP-PDE domain-containing protein</fullName>
    </recommendedName>
</protein>
<dbReference type="AlphaFoldDB" id="A0A1L8TH46"/>
<feature type="transmembrane region" description="Helical" evidence="1">
    <location>
        <begin position="7"/>
        <end position="29"/>
    </location>
</feature>
<keyword evidence="1" id="KW-0812">Transmembrane</keyword>
<dbReference type="Pfam" id="PF03009">
    <property type="entry name" value="GDPD"/>
    <property type="match status" value="1"/>
</dbReference>
<organism evidence="3 4">
    <name type="scientific">Enterococcus hermanniensis</name>
    <dbReference type="NCBI Taxonomy" id="249189"/>
    <lineage>
        <taxon>Bacteria</taxon>
        <taxon>Bacillati</taxon>
        <taxon>Bacillota</taxon>
        <taxon>Bacilli</taxon>
        <taxon>Lactobacillales</taxon>
        <taxon>Enterococcaceae</taxon>
        <taxon>Enterococcus</taxon>
    </lineage>
</organism>
<keyword evidence="1" id="KW-1133">Transmembrane helix</keyword>
<proteinExistence type="predicted"/>
<evidence type="ECO:0000256" key="1">
    <source>
        <dbReference type="SAM" id="Phobius"/>
    </source>
</evidence>
<keyword evidence="1" id="KW-0472">Membrane</keyword>
<dbReference type="Gene3D" id="3.20.20.190">
    <property type="entry name" value="Phosphatidylinositol (PI) phosphodiesterase"/>
    <property type="match status" value="1"/>
</dbReference>
<dbReference type="SUPFAM" id="SSF51695">
    <property type="entry name" value="PLC-like phosphodiesterases"/>
    <property type="match status" value="1"/>
</dbReference>
<feature type="transmembrane region" description="Helical" evidence="1">
    <location>
        <begin position="81"/>
        <end position="104"/>
    </location>
</feature>
<evidence type="ECO:0000313" key="3">
    <source>
        <dbReference type="EMBL" id="OJG43641.1"/>
    </source>
</evidence>
<keyword evidence="4" id="KW-1185">Reference proteome</keyword>
<feature type="domain" description="GP-PDE" evidence="2">
    <location>
        <begin position="281"/>
        <end position="522"/>
    </location>
</feature>
<evidence type="ECO:0000259" key="2">
    <source>
        <dbReference type="PROSITE" id="PS51704"/>
    </source>
</evidence>
<dbReference type="RefSeq" id="WP_071858596.1">
    <property type="nucleotide sequence ID" value="NZ_JBHSHK010000020.1"/>
</dbReference>
<dbReference type="GO" id="GO:0008081">
    <property type="term" value="F:phosphoric diester hydrolase activity"/>
    <property type="evidence" value="ECO:0007669"/>
    <property type="project" value="InterPro"/>
</dbReference>
<feature type="transmembrane region" description="Helical" evidence="1">
    <location>
        <begin position="49"/>
        <end position="69"/>
    </location>
</feature>